<comment type="caution">
    <text evidence="10">The sequence shown here is derived from an EMBL/GenBank/DDBJ whole genome shotgun (WGS) entry which is preliminary data.</text>
</comment>
<dbReference type="RefSeq" id="WP_229864127.1">
    <property type="nucleotide sequence ID" value="NZ_BNCJ01000008.1"/>
</dbReference>
<evidence type="ECO:0000256" key="5">
    <source>
        <dbReference type="ARBA" id="ARBA00022970"/>
    </source>
</evidence>
<feature type="transmembrane region" description="Helical" evidence="9">
    <location>
        <begin position="90"/>
        <end position="107"/>
    </location>
</feature>
<comment type="subcellular location">
    <subcellularLocation>
        <location evidence="1">Cell membrane</location>
        <topology evidence="1">Multi-pass membrane protein</topology>
    </subcellularLocation>
</comment>
<keyword evidence="6 9" id="KW-1133">Transmembrane helix</keyword>
<dbReference type="AlphaFoldDB" id="A0A8J3GY62"/>
<feature type="transmembrane region" description="Helical" evidence="9">
    <location>
        <begin position="203"/>
        <end position="223"/>
    </location>
</feature>
<evidence type="ECO:0000313" key="10">
    <source>
        <dbReference type="EMBL" id="GHF55502.1"/>
    </source>
</evidence>
<evidence type="ECO:0000256" key="6">
    <source>
        <dbReference type="ARBA" id="ARBA00022989"/>
    </source>
</evidence>
<feature type="transmembrane region" description="Helical" evidence="9">
    <location>
        <begin position="60"/>
        <end position="83"/>
    </location>
</feature>
<comment type="similarity">
    <text evidence="8">Belongs to the binding-protein-dependent transport system permease family. LivHM subfamily.</text>
</comment>
<keyword evidence="5" id="KW-0029">Amino-acid transport</keyword>
<reference evidence="10" key="2">
    <citation type="submission" date="2020-09" db="EMBL/GenBank/DDBJ databases">
        <authorList>
            <person name="Sun Q."/>
            <person name="Kim S."/>
        </authorList>
    </citation>
    <scope>NUCLEOTIDE SEQUENCE</scope>
    <source>
        <strain evidence="10">KCTC 42650</strain>
    </source>
</reference>
<protein>
    <submittedName>
        <fullName evidence="10">Branched-chain amino acid ABC transporter permease</fullName>
    </submittedName>
</protein>
<dbReference type="PANTHER" id="PTHR11795:SF442">
    <property type="entry name" value="ABC TRANSPORTER ATP-BINDING PROTEIN"/>
    <property type="match status" value="1"/>
</dbReference>
<feature type="transmembrane region" description="Helical" evidence="9">
    <location>
        <begin position="285"/>
        <end position="311"/>
    </location>
</feature>
<feature type="transmembrane region" description="Helical" evidence="9">
    <location>
        <begin position="249"/>
        <end position="273"/>
    </location>
</feature>
<gene>
    <name evidence="10" type="ORF">GCM10017056_28740</name>
</gene>
<dbReference type="Proteomes" id="UP000626220">
    <property type="component" value="Unassembled WGS sequence"/>
</dbReference>
<dbReference type="CDD" id="cd06582">
    <property type="entry name" value="TM_PBP1_LivH_like"/>
    <property type="match status" value="1"/>
</dbReference>
<accession>A0A8J3GY62</accession>
<organism evidence="10 11">
    <name type="scientific">Seohaeicola zhoushanensis</name>
    <dbReference type="NCBI Taxonomy" id="1569283"/>
    <lineage>
        <taxon>Bacteria</taxon>
        <taxon>Pseudomonadati</taxon>
        <taxon>Pseudomonadota</taxon>
        <taxon>Alphaproteobacteria</taxon>
        <taxon>Rhodobacterales</taxon>
        <taxon>Roseobacteraceae</taxon>
        <taxon>Seohaeicola</taxon>
    </lineage>
</organism>
<dbReference type="InterPro" id="IPR001851">
    <property type="entry name" value="ABC_transp_permease"/>
</dbReference>
<proteinExistence type="inferred from homology"/>
<reference evidence="10" key="1">
    <citation type="journal article" date="2014" name="Int. J. Syst. Evol. Microbiol.">
        <title>Complete genome sequence of Corynebacterium casei LMG S-19264T (=DSM 44701T), isolated from a smear-ripened cheese.</title>
        <authorList>
            <consortium name="US DOE Joint Genome Institute (JGI-PGF)"/>
            <person name="Walter F."/>
            <person name="Albersmeier A."/>
            <person name="Kalinowski J."/>
            <person name="Ruckert C."/>
        </authorList>
    </citation>
    <scope>NUCLEOTIDE SEQUENCE</scope>
    <source>
        <strain evidence="10">KCTC 42650</strain>
    </source>
</reference>
<evidence type="ECO:0000256" key="7">
    <source>
        <dbReference type="ARBA" id="ARBA00023136"/>
    </source>
</evidence>
<keyword evidence="3" id="KW-1003">Cell membrane</keyword>
<feature type="transmembrane region" description="Helical" evidence="9">
    <location>
        <begin position="21"/>
        <end position="40"/>
    </location>
</feature>
<evidence type="ECO:0000256" key="4">
    <source>
        <dbReference type="ARBA" id="ARBA00022692"/>
    </source>
</evidence>
<dbReference type="InterPro" id="IPR052157">
    <property type="entry name" value="BCAA_transport_permease"/>
</dbReference>
<sequence length="350" mass="36888">MADASRSTPKPLSQGQGMTRRQGVGLGLLVLAAIFVWMVFAQWPDWLNAILISKKAFLSAILNGLTLAGLYFLVASGFTLVFGLMRNVNLAHGSLYLLGAYIGYEFAEWTGYWLLGVAAGFLILAVVGLVMQVLVFRRLEGDDLRQTLVTIGISVVAADLMLAYWGGTTYQILTPEWLSGAVQLPIVTAVRSNGTEVLLVYPFYRIVVLVSAIVIGVGLWALVNRTRIGAMIRAGVDDRDMLAASGVNVHVVFAVVFALGAGLAGLAGVVGGSALSVAPGEDVRYLLASLVVVIVGGMGSIVGAAIGALIIGLAEQIGLVYFPTYGVVLTFVIMVVTLAIRPQGIMGGTR</sequence>
<evidence type="ECO:0000256" key="9">
    <source>
        <dbReference type="SAM" id="Phobius"/>
    </source>
</evidence>
<feature type="transmembrane region" description="Helical" evidence="9">
    <location>
        <begin position="318"/>
        <end position="340"/>
    </location>
</feature>
<dbReference type="GO" id="GO:0005886">
    <property type="term" value="C:plasma membrane"/>
    <property type="evidence" value="ECO:0007669"/>
    <property type="project" value="UniProtKB-SubCell"/>
</dbReference>
<dbReference type="GO" id="GO:0022857">
    <property type="term" value="F:transmembrane transporter activity"/>
    <property type="evidence" value="ECO:0007669"/>
    <property type="project" value="InterPro"/>
</dbReference>
<evidence type="ECO:0000313" key="11">
    <source>
        <dbReference type="Proteomes" id="UP000626220"/>
    </source>
</evidence>
<keyword evidence="7 9" id="KW-0472">Membrane</keyword>
<dbReference type="PANTHER" id="PTHR11795">
    <property type="entry name" value="BRANCHED-CHAIN AMINO ACID TRANSPORT SYSTEM PERMEASE PROTEIN LIVH"/>
    <property type="match status" value="1"/>
</dbReference>
<evidence type="ECO:0000256" key="8">
    <source>
        <dbReference type="ARBA" id="ARBA00037998"/>
    </source>
</evidence>
<keyword evidence="4 9" id="KW-0812">Transmembrane</keyword>
<feature type="transmembrane region" description="Helical" evidence="9">
    <location>
        <begin position="113"/>
        <end position="136"/>
    </location>
</feature>
<evidence type="ECO:0000256" key="2">
    <source>
        <dbReference type="ARBA" id="ARBA00022448"/>
    </source>
</evidence>
<keyword evidence="2" id="KW-0813">Transport</keyword>
<name>A0A8J3GY62_9RHOB</name>
<evidence type="ECO:0000256" key="3">
    <source>
        <dbReference type="ARBA" id="ARBA00022475"/>
    </source>
</evidence>
<dbReference type="EMBL" id="BNCJ01000008">
    <property type="protein sequence ID" value="GHF55502.1"/>
    <property type="molecule type" value="Genomic_DNA"/>
</dbReference>
<dbReference type="GO" id="GO:0006865">
    <property type="term" value="P:amino acid transport"/>
    <property type="evidence" value="ECO:0007669"/>
    <property type="project" value="UniProtKB-KW"/>
</dbReference>
<dbReference type="Pfam" id="PF02653">
    <property type="entry name" value="BPD_transp_2"/>
    <property type="match status" value="1"/>
</dbReference>
<evidence type="ECO:0000256" key="1">
    <source>
        <dbReference type="ARBA" id="ARBA00004651"/>
    </source>
</evidence>
<keyword evidence="11" id="KW-1185">Reference proteome</keyword>
<feature type="transmembrane region" description="Helical" evidence="9">
    <location>
        <begin position="148"/>
        <end position="167"/>
    </location>
</feature>